<sequence>MGKSSRRQGREWRAALWCARHPLVTSLPVSVGASAATFGPVTTSAVAAGLGVGLLSWYRGHPDSFDHLLLPRLRAARRRWWSYAGHRWSRALRDCDLTREHRQTQVERVPRILRVRSVTPSIDMVDVLMVGGQTLRMWQDQAEPLADALRAHHLVVLKIRPQTVRLVIERTDPFGDAAPIDAMPIAEDSADVDLTAVPLGETEFGEEWTEQLIGRHWLNAGVTGSGKGSLMWSTLRGVGPMIRDGLVRVRMVDPKGGMETGAAAPLFFEHSSCTTADGTSDLSSGVDVIESWRDDMKKRQKDLRDAGLRKFTVSRETPLDVLMVDELAMLSAYGDSQSVKRALRLIAEGMTQGRAPGFSFVAYVQEPTKEVVPIRDLFTTRICLALTSANHVNAVLGDGMLEAGALAHEIPLGTHAGVGFVKHEKSRHPRRVRAANQTDEDIAELVRTCSPEQPPDNVVPLRDEAVA</sequence>
<evidence type="ECO:0000259" key="4">
    <source>
        <dbReference type="PROSITE" id="PS50901"/>
    </source>
</evidence>
<dbReference type="SUPFAM" id="SSF52540">
    <property type="entry name" value="P-loop containing nucleoside triphosphate hydrolases"/>
    <property type="match status" value="1"/>
</dbReference>
<evidence type="ECO:0000256" key="1">
    <source>
        <dbReference type="ARBA" id="ARBA00022741"/>
    </source>
</evidence>
<name>A0AAC9HLA8_9PSEU</name>
<keyword evidence="2 3" id="KW-0067">ATP-binding</keyword>
<dbReference type="InterPro" id="IPR002543">
    <property type="entry name" value="FtsK_dom"/>
</dbReference>
<organism evidence="5 6">
    <name type="scientific">Actinoalloteichus hymeniacidonis</name>
    <dbReference type="NCBI Taxonomy" id="340345"/>
    <lineage>
        <taxon>Bacteria</taxon>
        <taxon>Bacillati</taxon>
        <taxon>Actinomycetota</taxon>
        <taxon>Actinomycetes</taxon>
        <taxon>Pseudonocardiales</taxon>
        <taxon>Pseudonocardiaceae</taxon>
        <taxon>Actinoalloteichus</taxon>
    </lineage>
</organism>
<dbReference type="GO" id="GO:0003677">
    <property type="term" value="F:DNA binding"/>
    <property type="evidence" value="ECO:0007669"/>
    <property type="project" value="InterPro"/>
</dbReference>
<evidence type="ECO:0000313" key="5">
    <source>
        <dbReference type="EMBL" id="AOS61497.1"/>
    </source>
</evidence>
<proteinExistence type="predicted"/>
<dbReference type="PANTHER" id="PTHR22683:SF41">
    <property type="entry name" value="DNA TRANSLOCASE FTSK"/>
    <property type="match status" value="1"/>
</dbReference>
<dbReference type="PROSITE" id="PS50901">
    <property type="entry name" value="FTSK"/>
    <property type="match status" value="1"/>
</dbReference>
<accession>A0AAC9HLA8</accession>
<keyword evidence="1 3" id="KW-0547">Nucleotide-binding</keyword>
<keyword evidence="6" id="KW-1185">Reference proteome</keyword>
<evidence type="ECO:0000313" key="6">
    <source>
        <dbReference type="Proteomes" id="UP000095210"/>
    </source>
</evidence>
<dbReference type="PANTHER" id="PTHR22683">
    <property type="entry name" value="SPORULATION PROTEIN RELATED"/>
    <property type="match status" value="1"/>
</dbReference>
<protein>
    <submittedName>
        <fullName evidence="5">FtsK/SpoIIIE family protein</fullName>
    </submittedName>
</protein>
<dbReference type="Proteomes" id="UP000095210">
    <property type="component" value="Chromosome"/>
</dbReference>
<gene>
    <name evidence="5" type="ORF">TL08_03325</name>
</gene>
<dbReference type="EMBL" id="CP014859">
    <property type="protein sequence ID" value="AOS61497.1"/>
    <property type="molecule type" value="Genomic_DNA"/>
</dbReference>
<dbReference type="AlphaFoldDB" id="A0AAC9HLA8"/>
<feature type="domain" description="FtsK" evidence="4">
    <location>
        <begin position="194"/>
        <end position="393"/>
    </location>
</feature>
<evidence type="ECO:0000256" key="3">
    <source>
        <dbReference type="PROSITE-ProRule" id="PRU00289"/>
    </source>
</evidence>
<dbReference type="InterPro" id="IPR050206">
    <property type="entry name" value="FtsK/SpoIIIE/SftA"/>
</dbReference>
<dbReference type="InterPro" id="IPR027417">
    <property type="entry name" value="P-loop_NTPase"/>
</dbReference>
<reference evidence="6" key="1">
    <citation type="submission" date="2016-03" db="EMBL/GenBank/DDBJ databases">
        <title>Complete genome sequence of the type strain Actinoalloteichus hymeniacidonis DSM 45092.</title>
        <authorList>
            <person name="Schaffert L."/>
            <person name="Albersmeier A."/>
            <person name="Winkler A."/>
            <person name="Kalinowski J."/>
            <person name="Zotchev S."/>
            <person name="Ruckert C."/>
        </authorList>
    </citation>
    <scope>NUCLEOTIDE SEQUENCE [LARGE SCALE GENOMIC DNA]</scope>
    <source>
        <strain evidence="6">HPA177(T) (DSM 45092(T))</strain>
    </source>
</reference>
<evidence type="ECO:0000256" key="2">
    <source>
        <dbReference type="ARBA" id="ARBA00022840"/>
    </source>
</evidence>
<dbReference type="Gene3D" id="3.40.50.300">
    <property type="entry name" value="P-loop containing nucleotide triphosphate hydrolases"/>
    <property type="match status" value="1"/>
</dbReference>
<feature type="binding site" evidence="3">
    <location>
        <begin position="221"/>
        <end position="228"/>
    </location>
    <ligand>
        <name>ATP</name>
        <dbReference type="ChEBI" id="CHEBI:30616"/>
    </ligand>
</feature>
<dbReference type="GO" id="GO:0005524">
    <property type="term" value="F:ATP binding"/>
    <property type="evidence" value="ECO:0007669"/>
    <property type="project" value="UniProtKB-UniRule"/>
</dbReference>
<dbReference type="KEGG" id="ahm:TL08_03325"/>